<dbReference type="AlphaFoldDB" id="A0A5K3F5K8"/>
<accession>A0A5K3F5K8</accession>
<evidence type="ECO:0000313" key="3">
    <source>
        <dbReference type="WBParaSite" id="MCU_005662-RA"/>
    </source>
</evidence>
<proteinExistence type="predicted"/>
<keyword evidence="2" id="KW-0472">Membrane</keyword>
<evidence type="ECO:0000256" key="2">
    <source>
        <dbReference type="SAM" id="Phobius"/>
    </source>
</evidence>
<dbReference type="WBParaSite" id="MCU_005662-RA">
    <property type="protein sequence ID" value="MCU_005662-RA"/>
    <property type="gene ID" value="MCU_005662"/>
</dbReference>
<feature type="transmembrane region" description="Helical" evidence="2">
    <location>
        <begin position="35"/>
        <end position="55"/>
    </location>
</feature>
<reference evidence="3" key="1">
    <citation type="submission" date="2019-11" db="UniProtKB">
        <authorList>
            <consortium name="WormBaseParasite"/>
        </authorList>
    </citation>
    <scope>IDENTIFICATION</scope>
</reference>
<feature type="compositionally biased region" description="Polar residues" evidence="1">
    <location>
        <begin position="1"/>
        <end position="16"/>
    </location>
</feature>
<evidence type="ECO:0000256" key="1">
    <source>
        <dbReference type="SAM" id="MobiDB-lite"/>
    </source>
</evidence>
<keyword evidence="2" id="KW-0812">Transmembrane</keyword>
<feature type="region of interest" description="Disordered" evidence="1">
    <location>
        <begin position="1"/>
        <end position="24"/>
    </location>
</feature>
<name>A0A5K3F5K8_MESCO</name>
<organism evidence="3">
    <name type="scientific">Mesocestoides corti</name>
    <name type="common">Flatworm</name>
    <dbReference type="NCBI Taxonomy" id="53468"/>
    <lineage>
        <taxon>Eukaryota</taxon>
        <taxon>Metazoa</taxon>
        <taxon>Spiralia</taxon>
        <taxon>Lophotrochozoa</taxon>
        <taxon>Platyhelminthes</taxon>
        <taxon>Cestoda</taxon>
        <taxon>Eucestoda</taxon>
        <taxon>Cyclophyllidea</taxon>
        <taxon>Mesocestoididae</taxon>
        <taxon>Mesocestoides</taxon>
    </lineage>
</organism>
<sequence length="65" mass="7151">MKKVGSTEQALLTNQKPEPCVKRSSSESISESTTLIVYCISFVSFSGWLHIFLAGPPKAEKHRIG</sequence>
<protein>
    <submittedName>
        <fullName evidence="3">Ovule protein</fullName>
    </submittedName>
</protein>
<keyword evidence="2" id="KW-1133">Transmembrane helix</keyword>